<dbReference type="RefSeq" id="WP_125696074.1">
    <property type="nucleotide sequence ID" value="NZ_JBHTOG010000020.1"/>
</dbReference>
<dbReference type="InterPro" id="IPR052536">
    <property type="entry name" value="ABC-4_Integral_Memb_Prot"/>
</dbReference>
<feature type="domain" description="ABC3 transporter permease C-terminal" evidence="7">
    <location>
        <begin position="65"/>
        <end position="180"/>
    </location>
</feature>
<dbReference type="Proteomes" id="UP001597192">
    <property type="component" value="Unassembled WGS sequence"/>
</dbReference>
<dbReference type="PANTHER" id="PTHR46795">
    <property type="entry name" value="ABC TRANSPORTER PERMEASE-RELATED-RELATED"/>
    <property type="match status" value="1"/>
</dbReference>
<evidence type="ECO:0000256" key="1">
    <source>
        <dbReference type="ARBA" id="ARBA00004651"/>
    </source>
</evidence>
<feature type="transmembrane region" description="Helical" evidence="6">
    <location>
        <begin position="550"/>
        <end position="575"/>
    </location>
</feature>
<gene>
    <name evidence="8" type="ORF">ACFQ47_04465</name>
</gene>
<reference evidence="9" key="1">
    <citation type="journal article" date="2019" name="Int. J. Syst. Evol. Microbiol.">
        <title>The Global Catalogue of Microorganisms (GCM) 10K type strain sequencing project: providing services to taxonomists for standard genome sequencing and annotation.</title>
        <authorList>
            <consortium name="The Broad Institute Genomics Platform"/>
            <consortium name="The Broad Institute Genome Sequencing Center for Infectious Disease"/>
            <person name="Wu L."/>
            <person name="Ma J."/>
        </authorList>
    </citation>
    <scope>NUCLEOTIDE SEQUENCE [LARGE SCALE GENOMIC DNA]</scope>
    <source>
        <strain evidence="9">CCM 8947</strain>
    </source>
</reference>
<evidence type="ECO:0000313" key="8">
    <source>
        <dbReference type="EMBL" id="MFD1431933.1"/>
    </source>
</evidence>
<feature type="transmembrane region" description="Helical" evidence="6">
    <location>
        <begin position="105"/>
        <end position="135"/>
    </location>
</feature>
<feature type="transmembrane region" description="Helical" evidence="6">
    <location>
        <begin position="644"/>
        <end position="662"/>
    </location>
</feature>
<dbReference type="InterPro" id="IPR003838">
    <property type="entry name" value="ABC3_permease_C"/>
</dbReference>
<evidence type="ECO:0000256" key="4">
    <source>
        <dbReference type="ARBA" id="ARBA00022989"/>
    </source>
</evidence>
<feature type="transmembrane region" description="Helical" evidence="6">
    <location>
        <begin position="198"/>
        <end position="218"/>
    </location>
</feature>
<dbReference type="PANTHER" id="PTHR46795:SF3">
    <property type="entry name" value="ABC TRANSPORTER PERMEASE"/>
    <property type="match status" value="1"/>
</dbReference>
<feature type="transmembrane region" description="Helical" evidence="6">
    <location>
        <begin position="238"/>
        <end position="257"/>
    </location>
</feature>
<evidence type="ECO:0000256" key="3">
    <source>
        <dbReference type="ARBA" id="ARBA00022692"/>
    </source>
</evidence>
<organism evidence="8 9">
    <name type="scientific">Lacticaseibacillus yichunensis</name>
    <dbReference type="NCBI Taxonomy" id="2486015"/>
    <lineage>
        <taxon>Bacteria</taxon>
        <taxon>Bacillati</taxon>
        <taxon>Bacillota</taxon>
        <taxon>Bacilli</taxon>
        <taxon>Lactobacillales</taxon>
        <taxon>Lactobacillaceae</taxon>
        <taxon>Lacticaseibacillus</taxon>
    </lineage>
</organism>
<feature type="transmembrane region" description="Helical" evidence="6">
    <location>
        <begin position="604"/>
        <end position="632"/>
    </location>
</feature>
<dbReference type="Pfam" id="PF02687">
    <property type="entry name" value="FtsX"/>
    <property type="match status" value="1"/>
</dbReference>
<comment type="subcellular location">
    <subcellularLocation>
        <location evidence="1">Cell membrane</location>
        <topology evidence="1">Multi-pass membrane protein</topology>
    </subcellularLocation>
</comment>
<evidence type="ECO:0000259" key="7">
    <source>
        <dbReference type="Pfam" id="PF02687"/>
    </source>
</evidence>
<proteinExistence type="predicted"/>
<accession>A0ABW4CPJ1</accession>
<protein>
    <submittedName>
        <fullName evidence="8">FtsX-like permease family protein</fullName>
    </submittedName>
</protein>
<feature type="transmembrane region" description="Helical" evidence="6">
    <location>
        <begin position="296"/>
        <end position="319"/>
    </location>
</feature>
<comment type="caution">
    <text evidence="8">The sequence shown here is derived from an EMBL/GenBank/DDBJ whole genome shotgun (WGS) entry which is preliminary data.</text>
</comment>
<dbReference type="EMBL" id="JBHTOG010000020">
    <property type="protein sequence ID" value="MFD1431933.1"/>
    <property type="molecule type" value="Genomic_DNA"/>
</dbReference>
<keyword evidence="2" id="KW-1003">Cell membrane</keyword>
<keyword evidence="3 6" id="KW-0812">Transmembrane</keyword>
<name>A0ABW4CPJ1_9LACO</name>
<keyword evidence="5 6" id="KW-0472">Membrane</keyword>
<evidence type="ECO:0000256" key="2">
    <source>
        <dbReference type="ARBA" id="ARBA00022475"/>
    </source>
</evidence>
<keyword evidence="4 6" id="KW-1133">Transmembrane helix</keyword>
<evidence type="ECO:0000313" key="9">
    <source>
        <dbReference type="Proteomes" id="UP001597192"/>
    </source>
</evidence>
<evidence type="ECO:0000256" key="5">
    <source>
        <dbReference type="ARBA" id="ARBA00023136"/>
    </source>
</evidence>
<feature type="transmembrane region" description="Helical" evidence="6">
    <location>
        <begin position="155"/>
        <end position="177"/>
    </location>
</feature>
<sequence length="669" mass="73453">MRHLAWTNLKRHRHSTLIGAVAAGVLIALAYAVGALIDMRPLMHATGSVLEDSRLMPAVMTLAWILLLIFIVAFLIYLNTLLLARRTEELDMYRLLGMPSSRLGGVLIWEALMTGAAALVIGLVGGVLLSKLLAMALVRLMGFQTAVGIQWSPQIAGQLTGLFLLVYLIIGAVNAAFIRTLGHQRGRRAEAQHLPPRLSGWQVVLACAGVILVGWSAIGTGNYFAWVRPVRQLTGLPGWGQLGLLTFCGIAGTYLVFRQSLPAAAFLLARWRVVRRHAKWLLAANTLYRWWRRDHFALWLITLLSTLTIAVLGSAAMLLQLGQREVENSMPLPITTSASNEALVEKKAAGLITRQAQVTTKRMVGKTTLRRQGRDDPTTTLYQVMRLSDYQRIRQWQPNLPALQVAPGQAALVLSDPAFLRRGPAQRLVNAGRQITFPADGRTLLISDLTTAFPLGSAIYFDRGLVVADSDYEEMKGVNDPLAVYWLKETAAGHRVEQQLDDQTQIDYVRYDQAVRKGDKLPTATKDTDDSFSRSGLNVRRPMARAVDTLFGFAVFITLLMGGAVLVATACILLLKQVTHAQGRAPVRRVLWQLGMPTSQLTDVAYVSTFGVYLAPLIFASINAFVIVHFIASATAGQTGGLVLVVWAIYSLIDLAFAWLAAQLTDRYG</sequence>
<keyword evidence="9" id="KW-1185">Reference proteome</keyword>
<feature type="transmembrane region" description="Helical" evidence="6">
    <location>
        <begin position="58"/>
        <end position="84"/>
    </location>
</feature>
<evidence type="ECO:0000256" key="6">
    <source>
        <dbReference type="SAM" id="Phobius"/>
    </source>
</evidence>